<evidence type="ECO:0000313" key="3">
    <source>
        <dbReference type="Proteomes" id="UP000807306"/>
    </source>
</evidence>
<keyword evidence="3" id="KW-1185">Reference proteome</keyword>
<dbReference type="OrthoDB" id="2309723at2759"/>
<comment type="caution">
    <text evidence="2">The sequence shown here is derived from an EMBL/GenBank/DDBJ whole genome shotgun (WGS) entry which is preliminary data.</text>
</comment>
<gene>
    <name evidence="2" type="ORF">CPB83DRAFT_905891</name>
</gene>
<dbReference type="GO" id="GO:0004364">
    <property type="term" value="F:glutathione transferase activity"/>
    <property type="evidence" value="ECO:0007669"/>
    <property type="project" value="InterPro"/>
</dbReference>
<protein>
    <submittedName>
        <fullName evidence="2">Uncharacterized protein</fullName>
    </submittedName>
</protein>
<organism evidence="2 3">
    <name type="scientific">Crepidotus variabilis</name>
    <dbReference type="NCBI Taxonomy" id="179855"/>
    <lineage>
        <taxon>Eukaryota</taxon>
        <taxon>Fungi</taxon>
        <taxon>Dikarya</taxon>
        <taxon>Basidiomycota</taxon>
        <taxon>Agaricomycotina</taxon>
        <taxon>Agaricomycetes</taxon>
        <taxon>Agaricomycetidae</taxon>
        <taxon>Agaricales</taxon>
        <taxon>Agaricineae</taxon>
        <taxon>Crepidotaceae</taxon>
        <taxon>Crepidotus</taxon>
    </lineage>
</organism>
<feature type="region of interest" description="Disordered" evidence="1">
    <location>
        <begin position="1"/>
        <end position="22"/>
    </location>
</feature>
<evidence type="ECO:0000313" key="2">
    <source>
        <dbReference type="EMBL" id="KAF9529787.1"/>
    </source>
</evidence>
<dbReference type="EMBL" id="MU157844">
    <property type="protein sequence ID" value="KAF9529787.1"/>
    <property type="molecule type" value="Genomic_DNA"/>
</dbReference>
<reference evidence="2" key="1">
    <citation type="submission" date="2020-11" db="EMBL/GenBank/DDBJ databases">
        <authorList>
            <consortium name="DOE Joint Genome Institute"/>
            <person name="Ahrendt S."/>
            <person name="Riley R."/>
            <person name="Andreopoulos W."/>
            <person name="Labutti K."/>
            <person name="Pangilinan J."/>
            <person name="Ruiz-Duenas F.J."/>
            <person name="Barrasa J.M."/>
            <person name="Sanchez-Garcia M."/>
            <person name="Camarero S."/>
            <person name="Miyauchi S."/>
            <person name="Serrano A."/>
            <person name="Linde D."/>
            <person name="Babiker R."/>
            <person name="Drula E."/>
            <person name="Ayuso-Fernandez I."/>
            <person name="Pacheco R."/>
            <person name="Padilla G."/>
            <person name="Ferreira P."/>
            <person name="Barriuso J."/>
            <person name="Kellner H."/>
            <person name="Castanera R."/>
            <person name="Alfaro M."/>
            <person name="Ramirez L."/>
            <person name="Pisabarro A.G."/>
            <person name="Kuo A."/>
            <person name="Tritt A."/>
            <person name="Lipzen A."/>
            <person name="He G."/>
            <person name="Yan M."/>
            <person name="Ng V."/>
            <person name="Cullen D."/>
            <person name="Martin F."/>
            <person name="Rosso M.-N."/>
            <person name="Henrissat B."/>
            <person name="Hibbett D."/>
            <person name="Martinez A.T."/>
            <person name="Grigoriev I.V."/>
        </authorList>
    </citation>
    <scope>NUCLEOTIDE SEQUENCE</scope>
    <source>
        <strain evidence="2">CBS 506.95</strain>
    </source>
</reference>
<dbReference type="PANTHER" id="PTHR32419:SF6">
    <property type="entry name" value="GLUTATHIONE S-TRANSFERASE OMEGA-LIKE 1-RELATED"/>
    <property type="match status" value="1"/>
</dbReference>
<dbReference type="PANTHER" id="PTHR32419">
    <property type="entry name" value="GLUTATHIONYL-HYDROQUINONE REDUCTASE"/>
    <property type="match status" value="1"/>
</dbReference>
<dbReference type="Gene3D" id="3.40.30.10">
    <property type="entry name" value="Glutaredoxin"/>
    <property type="match status" value="1"/>
</dbReference>
<dbReference type="AlphaFoldDB" id="A0A9P6JQL6"/>
<dbReference type="GO" id="GO:0005737">
    <property type="term" value="C:cytoplasm"/>
    <property type="evidence" value="ECO:0007669"/>
    <property type="project" value="TreeGrafter"/>
</dbReference>
<dbReference type="InterPro" id="IPR016639">
    <property type="entry name" value="GST_Omega/GSH"/>
</dbReference>
<accession>A0A9P6JQL6</accession>
<proteinExistence type="predicted"/>
<evidence type="ECO:0000256" key="1">
    <source>
        <dbReference type="SAM" id="MobiDB-lite"/>
    </source>
</evidence>
<name>A0A9P6JQL6_9AGAR</name>
<sequence>MSTKDHKPQPNNFRAMPIGPDGSFKCPDSTFRNLIEQDGNFEPEKDIASMCPLHVETSMWATRTLNVRKLKGHEDIISLSITSPRADEHGWPLAPVDKFPGATNDLLHGPVHLKDLSL</sequence>
<dbReference type="Proteomes" id="UP000807306">
    <property type="component" value="Unassembled WGS sequence"/>
</dbReference>